<dbReference type="EMBL" id="JASNJE010000033">
    <property type="protein sequence ID" value="MDK3075258.1"/>
    <property type="molecule type" value="Genomic_DNA"/>
</dbReference>
<dbReference type="Pfam" id="PF01797">
    <property type="entry name" value="Y1_Tnp"/>
    <property type="match status" value="1"/>
</dbReference>
<comment type="caution">
    <text evidence="3">The sequence shown here is derived from an EMBL/GenBank/DDBJ whole genome shotgun (WGS) entry which is preliminary data.</text>
</comment>
<sequence length="88" mass="10120">MKGRSSFKVQRELPAIRKHYWGCRFWGRGCFSTTNGAIAEDIVFQYRENHIADPRRFIASLQADPFVVLCFVGVRLLMPPGSHAGYMR</sequence>
<reference evidence="3 4" key="1">
    <citation type="submission" date="2023-05" db="EMBL/GenBank/DDBJ databases">
        <title>Sedimentitalea sp. nov. JM2-8.</title>
        <authorList>
            <person name="Huang J."/>
        </authorList>
    </citation>
    <scope>NUCLEOTIDE SEQUENCE [LARGE SCALE GENOMIC DNA]</scope>
    <source>
        <strain evidence="3 4">JM2-8</strain>
    </source>
</reference>
<dbReference type="InterPro" id="IPR002686">
    <property type="entry name" value="Transposase_17"/>
</dbReference>
<evidence type="ECO:0000313" key="3">
    <source>
        <dbReference type="EMBL" id="MDK3075258.1"/>
    </source>
</evidence>
<keyword evidence="1" id="KW-1133">Transmembrane helix</keyword>
<dbReference type="Gene3D" id="3.30.70.1290">
    <property type="entry name" value="Transposase IS200-like"/>
    <property type="match status" value="1"/>
</dbReference>
<proteinExistence type="predicted"/>
<name>A0ABT7FK01_9RHOB</name>
<evidence type="ECO:0000313" key="4">
    <source>
        <dbReference type="Proteomes" id="UP001227126"/>
    </source>
</evidence>
<protein>
    <submittedName>
        <fullName evidence="3">Transposase</fullName>
    </submittedName>
</protein>
<accession>A0ABT7FK01</accession>
<dbReference type="InterPro" id="IPR036515">
    <property type="entry name" value="Transposase_17_sf"/>
</dbReference>
<organism evidence="3 4">
    <name type="scientific">Sedimentitalea xiamensis</name>
    <dbReference type="NCBI Taxonomy" id="3050037"/>
    <lineage>
        <taxon>Bacteria</taxon>
        <taxon>Pseudomonadati</taxon>
        <taxon>Pseudomonadota</taxon>
        <taxon>Alphaproteobacteria</taxon>
        <taxon>Rhodobacterales</taxon>
        <taxon>Paracoccaceae</taxon>
        <taxon>Sedimentitalea</taxon>
    </lineage>
</organism>
<keyword evidence="4" id="KW-1185">Reference proteome</keyword>
<gene>
    <name evidence="3" type="ORF">QO034_19410</name>
</gene>
<dbReference type="Proteomes" id="UP001227126">
    <property type="component" value="Unassembled WGS sequence"/>
</dbReference>
<feature type="transmembrane region" description="Helical" evidence="1">
    <location>
        <begin position="57"/>
        <end position="78"/>
    </location>
</feature>
<evidence type="ECO:0000259" key="2">
    <source>
        <dbReference type="Pfam" id="PF01797"/>
    </source>
</evidence>
<feature type="domain" description="Transposase IS200-like" evidence="2">
    <location>
        <begin position="1"/>
        <end position="49"/>
    </location>
</feature>
<keyword evidence="1" id="KW-0472">Membrane</keyword>
<keyword evidence="1" id="KW-0812">Transmembrane</keyword>
<evidence type="ECO:0000256" key="1">
    <source>
        <dbReference type="SAM" id="Phobius"/>
    </source>
</evidence>
<dbReference type="SUPFAM" id="SSF143422">
    <property type="entry name" value="Transposase IS200-like"/>
    <property type="match status" value="1"/>
</dbReference>